<sequence length="235" mass="26585">MRFLVHMDHPDSYAAMVQVLSIWTELTCAHIEISPWEREQPPEPSILFWDLDAQDGQLLPPPIQGPHALFLCSNTPQAAISSYALHPTGFLRKPVNLSALQMALGRCTDLWWGTLDRMEILSDRLHFSLPLCNLVWAEGARRGCLLHSSQACIASRETLSTLEEHLPHRLFLRVQRSFLVNLYHVRSLGSDGLHMSDGAVVPLGRSSRKACLDIYYNFCRWRDGLEPTSEGEGRV</sequence>
<dbReference type="AlphaFoldDB" id="A0A9D1Z5S0"/>
<dbReference type="PROSITE" id="PS50930">
    <property type="entry name" value="HTH_LYTTR"/>
    <property type="match status" value="1"/>
</dbReference>
<reference evidence="2" key="1">
    <citation type="journal article" date="2021" name="PeerJ">
        <title>Extensive microbial diversity within the chicken gut microbiome revealed by metagenomics and culture.</title>
        <authorList>
            <person name="Gilroy R."/>
            <person name="Ravi A."/>
            <person name="Getino M."/>
            <person name="Pursley I."/>
            <person name="Horton D.L."/>
            <person name="Alikhan N.F."/>
            <person name="Baker D."/>
            <person name="Gharbi K."/>
            <person name="Hall N."/>
            <person name="Watson M."/>
            <person name="Adriaenssens E.M."/>
            <person name="Foster-Nyarko E."/>
            <person name="Jarju S."/>
            <person name="Secka A."/>
            <person name="Antonio M."/>
            <person name="Oren A."/>
            <person name="Chaudhuri R.R."/>
            <person name="La Ragione R."/>
            <person name="Hildebrand F."/>
            <person name="Pallen M.J."/>
        </authorList>
    </citation>
    <scope>NUCLEOTIDE SEQUENCE</scope>
    <source>
        <strain evidence="2">CHK33-7979</strain>
    </source>
</reference>
<dbReference type="InterPro" id="IPR007492">
    <property type="entry name" value="LytTR_DNA-bd_dom"/>
</dbReference>
<reference evidence="2" key="2">
    <citation type="submission" date="2021-04" db="EMBL/GenBank/DDBJ databases">
        <authorList>
            <person name="Gilroy R."/>
        </authorList>
    </citation>
    <scope>NUCLEOTIDE SEQUENCE</scope>
    <source>
        <strain evidence="2">CHK33-7979</strain>
    </source>
</reference>
<dbReference type="Gene3D" id="2.40.50.1020">
    <property type="entry name" value="LytTr DNA-binding domain"/>
    <property type="match status" value="1"/>
</dbReference>
<dbReference type="SMART" id="SM00850">
    <property type="entry name" value="LytTR"/>
    <property type="match status" value="1"/>
</dbReference>
<comment type="caution">
    <text evidence="2">The sequence shown here is derived from an EMBL/GenBank/DDBJ whole genome shotgun (WGS) entry which is preliminary data.</text>
</comment>
<proteinExistence type="predicted"/>
<keyword evidence="2" id="KW-0238">DNA-binding</keyword>
<evidence type="ECO:0000313" key="2">
    <source>
        <dbReference type="EMBL" id="HIY73996.1"/>
    </source>
</evidence>
<dbReference type="Pfam" id="PF04397">
    <property type="entry name" value="LytTR"/>
    <property type="match status" value="1"/>
</dbReference>
<accession>A0A9D1Z5S0</accession>
<dbReference type="Proteomes" id="UP000886824">
    <property type="component" value="Unassembled WGS sequence"/>
</dbReference>
<dbReference type="EMBL" id="DXCX01000087">
    <property type="protein sequence ID" value="HIY73996.1"/>
    <property type="molecule type" value="Genomic_DNA"/>
</dbReference>
<organism evidence="2 3">
    <name type="scientific">Candidatus Intestinimonas merdavium</name>
    <dbReference type="NCBI Taxonomy" id="2838622"/>
    <lineage>
        <taxon>Bacteria</taxon>
        <taxon>Bacillati</taxon>
        <taxon>Bacillota</taxon>
        <taxon>Clostridia</taxon>
        <taxon>Eubacteriales</taxon>
        <taxon>Intestinimonas</taxon>
    </lineage>
</organism>
<feature type="domain" description="HTH LytTR-type" evidence="1">
    <location>
        <begin position="156"/>
        <end position="210"/>
    </location>
</feature>
<gene>
    <name evidence="2" type="ORF">H9826_08510</name>
</gene>
<evidence type="ECO:0000259" key="1">
    <source>
        <dbReference type="PROSITE" id="PS50930"/>
    </source>
</evidence>
<dbReference type="GO" id="GO:0003677">
    <property type="term" value="F:DNA binding"/>
    <property type="evidence" value="ECO:0007669"/>
    <property type="project" value="UniProtKB-KW"/>
</dbReference>
<name>A0A9D1Z5S0_9FIRM</name>
<evidence type="ECO:0000313" key="3">
    <source>
        <dbReference type="Proteomes" id="UP000886824"/>
    </source>
</evidence>
<protein>
    <submittedName>
        <fullName evidence="2">LytTR family transcriptional regulator DNA-binding domain-containing protein</fullName>
    </submittedName>
</protein>